<proteinExistence type="predicted"/>
<name>A0ABR4LVC4_9EURO</name>
<protein>
    <submittedName>
        <fullName evidence="4">Metallo-dependent phosphatase-like protein</fullName>
    </submittedName>
</protein>
<dbReference type="SUPFAM" id="SSF56300">
    <property type="entry name" value="Metallo-dependent phosphatases"/>
    <property type="match status" value="1"/>
</dbReference>
<dbReference type="InterPro" id="IPR050126">
    <property type="entry name" value="Ap4A_hydrolase"/>
</dbReference>
<feature type="compositionally biased region" description="Basic and acidic residues" evidence="1">
    <location>
        <begin position="1"/>
        <end position="12"/>
    </location>
</feature>
<gene>
    <name evidence="4" type="ORF">BJX67DRAFT_379874</name>
</gene>
<keyword evidence="5" id="KW-1185">Reference proteome</keyword>
<feature type="region of interest" description="Disordered" evidence="1">
    <location>
        <begin position="1"/>
        <end position="32"/>
    </location>
</feature>
<keyword evidence="2" id="KW-0812">Transmembrane</keyword>
<dbReference type="GeneID" id="98147744"/>
<dbReference type="CDD" id="cd00144">
    <property type="entry name" value="MPP_PPP_family"/>
    <property type="match status" value="1"/>
</dbReference>
<organism evidence="4 5">
    <name type="scientific">Aspergillus lucknowensis</name>
    <dbReference type="NCBI Taxonomy" id="176173"/>
    <lineage>
        <taxon>Eukaryota</taxon>
        <taxon>Fungi</taxon>
        <taxon>Dikarya</taxon>
        <taxon>Ascomycota</taxon>
        <taxon>Pezizomycotina</taxon>
        <taxon>Eurotiomycetes</taxon>
        <taxon>Eurotiomycetidae</taxon>
        <taxon>Eurotiales</taxon>
        <taxon>Aspergillaceae</taxon>
        <taxon>Aspergillus</taxon>
        <taxon>Aspergillus subgen. Nidulantes</taxon>
    </lineage>
</organism>
<evidence type="ECO:0000256" key="1">
    <source>
        <dbReference type="SAM" id="MobiDB-lite"/>
    </source>
</evidence>
<keyword evidence="2" id="KW-1133">Transmembrane helix</keyword>
<dbReference type="InterPro" id="IPR004843">
    <property type="entry name" value="Calcineurin-like_PHP"/>
</dbReference>
<dbReference type="Proteomes" id="UP001610432">
    <property type="component" value="Unassembled WGS sequence"/>
</dbReference>
<dbReference type="Pfam" id="PF00149">
    <property type="entry name" value="Metallophos"/>
    <property type="match status" value="1"/>
</dbReference>
<evidence type="ECO:0000259" key="3">
    <source>
        <dbReference type="Pfam" id="PF00149"/>
    </source>
</evidence>
<dbReference type="RefSeq" id="XP_070887470.1">
    <property type="nucleotide sequence ID" value="XM_071032672.1"/>
</dbReference>
<feature type="domain" description="Calcineurin-like phosphoesterase" evidence="3">
    <location>
        <begin position="168"/>
        <end position="345"/>
    </location>
</feature>
<evidence type="ECO:0000313" key="5">
    <source>
        <dbReference type="Proteomes" id="UP001610432"/>
    </source>
</evidence>
<dbReference type="Gene3D" id="3.60.21.10">
    <property type="match status" value="1"/>
</dbReference>
<evidence type="ECO:0000256" key="2">
    <source>
        <dbReference type="SAM" id="Phobius"/>
    </source>
</evidence>
<dbReference type="PANTHER" id="PTHR42850">
    <property type="entry name" value="METALLOPHOSPHOESTERASE"/>
    <property type="match status" value="1"/>
</dbReference>
<sequence length="420" mass="46573">MADRDHDGRDSSSDTFDDGLHHHSTSSPPSRLTRFARPLIDYVRNVEWQPGAKYTHLPSTSDRSESPKKWVQMGVSIVTAPRFRRYVVVYLGLVVSCWLGWHYYLHPHLVESSILLQSLDPKQKGRVGGWFGANAVPQLEDVIQLKELDKALLPATLTPEEGEENRRRLVVVGDVHGCRTECTVSPSHSVERLLDKVSFNVDNDHLIFTGDLIEKGPDSLGVVDLAREYNASCVRGNHEDKVLVLRDELLASSLSEDDLNQYRPLDAESRKLARELSDDQAKWLAECPVILNVGPVANMGQVVVVHGGLVPGVDLERQDPYSVMNMHSIDLKTHVPSSSRDWGTKWTKLFNKHQSITLASKTGVMTAIYGHDAKSGLSIKEYTKGLDSGCVKGGKLTALVISDGGNQQTVQVGCSNYMEE</sequence>
<feature type="transmembrane region" description="Helical" evidence="2">
    <location>
        <begin position="86"/>
        <end position="104"/>
    </location>
</feature>
<dbReference type="PANTHER" id="PTHR42850:SF4">
    <property type="entry name" value="ZINC-DEPENDENT ENDOPOLYPHOSPHATASE"/>
    <property type="match status" value="1"/>
</dbReference>
<evidence type="ECO:0000313" key="4">
    <source>
        <dbReference type="EMBL" id="KAL2868491.1"/>
    </source>
</evidence>
<comment type="caution">
    <text evidence="4">The sequence shown here is derived from an EMBL/GenBank/DDBJ whole genome shotgun (WGS) entry which is preliminary data.</text>
</comment>
<reference evidence="4 5" key="1">
    <citation type="submission" date="2024-07" db="EMBL/GenBank/DDBJ databases">
        <title>Section-level genome sequencing and comparative genomics of Aspergillus sections Usti and Cavernicolus.</title>
        <authorList>
            <consortium name="Lawrence Berkeley National Laboratory"/>
            <person name="Nybo J.L."/>
            <person name="Vesth T.C."/>
            <person name="Theobald S."/>
            <person name="Frisvad J.C."/>
            <person name="Larsen T.O."/>
            <person name="Kjaerboelling I."/>
            <person name="Rothschild-Mancinelli K."/>
            <person name="Lyhne E.K."/>
            <person name="Kogle M.E."/>
            <person name="Barry K."/>
            <person name="Clum A."/>
            <person name="Na H."/>
            <person name="Ledsgaard L."/>
            <person name="Lin J."/>
            <person name="Lipzen A."/>
            <person name="Kuo A."/>
            <person name="Riley R."/>
            <person name="Mondo S."/>
            <person name="Labutti K."/>
            <person name="Haridas S."/>
            <person name="Pangalinan J."/>
            <person name="Salamov A.A."/>
            <person name="Simmons B.A."/>
            <person name="Magnuson J.K."/>
            <person name="Chen J."/>
            <person name="Drula E."/>
            <person name="Henrissat B."/>
            <person name="Wiebenga A."/>
            <person name="Lubbers R.J."/>
            <person name="Gomes A.C."/>
            <person name="Macurrencykelacurrency M.R."/>
            <person name="Stajich J."/>
            <person name="Grigoriev I.V."/>
            <person name="Mortensen U.H."/>
            <person name="De Vries R.P."/>
            <person name="Baker S.E."/>
            <person name="Andersen M.R."/>
        </authorList>
    </citation>
    <scope>NUCLEOTIDE SEQUENCE [LARGE SCALE GENOMIC DNA]</scope>
    <source>
        <strain evidence="4 5">CBS 449.75</strain>
    </source>
</reference>
<dbReference type="EMBL" id="JBFXLQ010000013">
    <property type="protein sequence ID" value="KAL2868491.1"/>
    <property type="molecule type" value="Genomic_DNA"/>
</dbReference>
<keyword evidence="2" id="KW-0472">Membrane</keyword>
<accession>A0ABR4LVC4</accession>
<dbReference type="InterPro" id="IPR029052">
    <property type="entry name" value="Metallo-depent_PP-like"/>
</dbReference>